<dbReference type="AlphaFoldDB" id="A0A150L582"/>
<reference evidence="1 2" key="1">
    <citation type="submission" date="2016-01" db="EMBL/GenBank/DDBJ databases">
        <title>Draft Genome Sequences of Seven Thermophilic Sporeformers Isolated from Foods.</title>
        <authorList>
            <person name="Berendsen E.M."/>
            <person name="Wells-Bennik M.H."/>
            <person name="Krawcyk A.O."/>
            <person name="De Jong A."/>
            <person name="Holsappel S."/>
            <person name="Eijlander R.T."/>
            <person name="Kuipers O.P."/>
        </authorList>
    </citation>
    <scope>NUCLEOTIDE SEQUENCE [LARGE SCALE GENOMIC DNA]</scope>
    <source>
        <strain evidence="1 2">B4119</strain>
    </source>
</reference>
<evidence type="ECO:0008006" key="3">
    <source>
        <dbReference type="Google" id="ProtNLM"/>
    </source>
</evidence>
<dbReference type="eggNOG" id="COG2910">
    <property type="taxonomic scope" value="Bacteria"/>
</dbReference>
<dbReference type="EMBL" id="LQYS01000123">
    <property type="protein sequence ID" value="KYD06852.1"/>
    <property type="molecule type" value="Genomic_DNA"/>
</dbReference>
<dbReference type="Proteomes" id="UP000075455">
    <property type="component" value="Unassembled WGS sequence"/>
</dbReference>
<dbReference type="Gene3D" id="3.40.50.720">
    <property type="entry name" value="NAD(P)-binding Rossmann-like Domain"/>
    <property type="match status" value="1"/>
</dbReference>
<dbReference type="STRING" id="81408.B4119_0637"/>
<evidence type="ECO:0000313" key="2">
    <source>
        <dbReference type="Proteomes" id="UP000075455"/>
    </source>
</evidence>
<proteinExistence type="predicted"/>
<gene>
    <name evidence="1" type="ORF">B4119_0637</name>
</gene>
<evidence type="ECO:0000313" key="1">
    <source>
        <dbReference type="EMBL" id="KYD06852.1"/>
    </source>
</evidence>
<comment type="caution">
    <text evidence="1">The sequence shown here is derived from an EMBL/GenBank/DDBJ whole genome shotgun (WGS) entry which is preliminary data.</text>
</comment>
<dbReference type="PATRIC" id="fig|81408.3.peg.1897"/>
<protein>
    <recommendedName>
        <fullName evidence="3">EF-hand domain-containing protein</fullName>
    </recommendedName>
</protein>
<sequence>MPLSAIFLTKIKLVVDVNGESRISAEDFAVAILDEAENPRFSRMRFTVGY</sequence>
<organism evidence="1 2">
    <name type="scientific">Saccharococcus caldoxylosilyticus</name>
    <dbReference type="NCBI Taxonomy" id="81408"/>
    <lineage>
        <taxon>Bacteria</taxon>
        <taxon>Bacillati</taxon>
        <taxon>Bacillota</taxon>
        <taxon>Bacilli</taxon>
        <taxon>Bacillales</taxon>
        <taxon>Anoxybacillaceae</taxon>
        <taxon>Saccharococcus</taxon>
    </lineage>
</organism>
<accession>A0A150L582</accession>
<name>A0A150L582_9BACL</name>